<keyword evidence="1" id="KW-0539">Nucleus</keyword>
<dbReference type="OrthoDB" id="3921198at2759"/>
<dbReference type="SMART" id="SM00066">
    <property type="entry name" value="GAL4"/>
    <property type="match status" value="1"/>
</dbReference>
<name>A0A6A6IYL2_9PLEO</name>
<accession>A0A6A6IYL2</accession>
<keyword evidence="5" id="KW-1185">Reference proteome</keyword>
<dbReference type="GO" id="GO:0008270">
    <property type="term" value="F:zinc ion binding"/>
    <property type="evidence" value="ECO:0007669"/>
    <property type="project" value="InterPro"/>
</dbReference>
<dbReference type="GeneID" id="54573373"/>
<dbReference type="InterPro" id="IPR036864">
    <property type="entry name" value="Zn2-C6_fun-type_DNA-bd_sf"/>
</dbReference>
<protein>
    <recommendedName>
        <fullName evidence="3">Zn(2)-C6 fungal-type domain-containing protein</fullName>
    </recommendedName>
</protein>
<feature type="region of interest" description="Disordered" evidence="2">
    <location>
        <begin position="259"/>
        <end position="314"/>
    </location>
</feature>
<organism evidence="4 5">
    <name type="scientific">Trematosphaeria pertusa</name>
    <dbReference type="NCBI Taxonomy" id="390896"/>
    <lineage>
        <taxon>Eukaryota</taxon>
        <taxon>Fungi</taxon>
        <taxon>Dikarya</taxon>
        <taxon>Ascomycota</taxon>
        <taxon>Pezizomycotina</taxon>
        <taxon>Dothideomycetes</taxon>
        <taxon>Pleosporomycetidae</taxon>
        <taxon>Pleosporales</taxon>
        <taxon>Massarineae</taxon>
        <taxon>Trematosphaeriaceae</taxon>
        <taxon>Trematosphaeria</taxon>
    </lineage>
</organism>
<evidence type="ECO:0000313" key="4">
    <source>
        <dbReference type="EMBL" id="KAF2255398.1"/>
    </source>
</evidence>
<dbReference type="RefSeq" id="XP_033690402.1">
    <property type="nucleotide sequence ID" value="XM_033820043.1"/>
</dbReference>
<gene>
    <name evidence="4" type="ORF">BU26DRAFT_155323</name>
</gene>
<dbReference type="PANTHER" id="PTHR35392">
    <property type="entry name" value="ZN(II)2CYS6 TRANSCRIPTION FACTOR (EUROFUNG)-RELATED-RELATED"/>
    <property type="match status" value="1"/>
</dbReference>
<dbReference type="EMBL" id="ML987190">
    <property type="protein sequence ID" value="KAF2255398.1"/>
    <property type="molecule type" value="Genomic_DNA"/>
</dbReference>
<evidence type="ECO:0000259" key="3">
    <source>
        <dbReference type="PROSITE" id="PS50048"/>
    </source>
</evidence>
<evidence type="ECO:0000313" key="5">
    <source>
        <dbReference type="Proteomes" id="UP000800094"/>
    </source>
</evidence>
<dbReference type="InterPro" id="IPR001138">
    <property type="entry name" value="Zn2Cys6_DnaBD"/>
</dbReference>
<evidence type="ECO:0000256" key="2">
    <source>
        <dbReference type="SAM" id="MobiDB-lite"/>
    </source>
</evidence>
<feature type="compositionally biased region" description="Polar residues" evidence="2">
    <location>
        <begin position="259"/>
        <end position="268"/>
    </location>
</feature>
<dbReference type="AlphaFoldDB" id="A0A6A6IYL2"/>
<dbReference type="PANTHER" id="PTHR35392:SF3">
    <property type="entry name" value="ZN(2)-C6 FUNGAL-TYPE DOMAIN-CONTAINING PROTEIN"/>
    <property type="match status" value="1"/>
</dbReference>
<feature type="compositionally biased region" description="Polar residues" evidence="2">
    <location>
        <begin position="106"/>
        <end position="118"/>
    </location>
</feature>
<feature type="region of interest" description="Disordered" evidence="2">
    <location>
        <begin position="101"/>
        <end position="122"/>
    </location>
</feature>
<sequence length="778" mass="85522">MVTMPVPMSALSQGLATEDWQEFVAWDGNGELYDEFFQGDASFASTSAGYDESFTSNGYAQSVTSEQQCEPSSATSIADGLSSFDYVLSAAPSVVGDPSPLGQGHSWLNGSPSTTATSPLVGRDPSAFQGPFSLCEDNLSPQRTTTSSPFFGSLGSHSSYHTASASLFNPHIASSPHAFSNLDVSASQAFSNVGTWVETPIEPIPELDHGGAVPIPIPQAGSQSFSNTFSSRPWSSEMPQQQVRPRAITIPQSNRHVPAMASQQQTHQVPPMLSVSPVATRPPRSAPLSRSISKSEPRRSRNKMGTPSPTTKALGWVSYQPNLQTNRLVASGAEGNRGRRPRGRVGPLRAEQRTHAAYMRKFGSCSNCKRRKERCDEGIPCKSCLNYYKGDLINHPCRDQLLSDLSGTFLAERLGWHPTARAVNSFIAADSYHVLTGFSYTLPLNFGFGPELRLPVHALQVEDADALCHEHVIYSWPPSSSSEEMHTHAVLPAVLTHEAESNLQDTLDAHLLLLVKHDAHFRSFPLFRSPLRILNHVYIFFRSLPVNTPYSHLLQQALKLLVLVHIGGDLTLPPPSTDLNLAQLVRTMMTISDAITPTPCFIRAQFGSVMPLLALRLMKEVLLSLEQLVLNRECHEWPFALATLIVVLMTVESIQYHAAKRPYHDVYGSGVSRSKLEQDSQVDDEGVESLLKFYSACYPGCHARLNPEWQGESSSHSSSLNASTMNPEDRFVENVREAAKRASPGGYLDRKASEEKRVDEDMGFFFDRLVARLLVMKT</sequence>
<dbReference type="InterPro" id="IPR052973">
    <property type="entry name" value="Fungal_sec-metab_reg_TF"/>
</dbReference>
<proteinExistence type="predicted"/>
<reference evidence="4" key="1">
    <citation type="journal article" date="2020" name="Stud. Mycol.">
        <title>101 Dothideomycetes genomes: a test case for predicting lifestyles and emergence of pathogens.</title>
        <authorList>
            <person name="Haridas S."/>
            <person name="Albert R."/>
            <person name="Binder M."/>
            <person name="Bloem J."/>
            <person name="Labutti K."/>
            <person name="Salamov A."/>
            <person name="Andreopoulos B."/>
            <person name="Baker S."/>
            <person name="Barry K."/>
            <person name="Bills G."/>
            <person name="Bluhm B."/>
            <person name="Cannon C."/>
            <person name="Castanera R."/>
            <person name="Culley D."/>
            <person name="Daum C."/>
            <person name="Ezra D."/>
            <person name="Gonzalez J."/>
            <person name="Henrissat B."/>
            <person name="Kuo A."/>
            <person name="Liang C."/>
            <person name="Lipzen A."/>
            <person name="Lutzoni F."/>
            <person name="Magnuson J."/>
            <person name="Mondo S."/>
            <person name="Nolan M."/>
            <person name="Ohm R."/>
            <person name="Pangilinan J."/>
            <person name="Park H.-J."/>
            <person name="Ramirez L."/>
            <person name="Alfaro M."/>
            <person name="Sun H."/>
            <person name="Tritt A."/>
            <person name="Yoshinaga Y."/>
            <person name="Zwiers L.-H."/>
            <person name="Turgeon B."/>
            <person name="Goodwin S."/>
            <person name="Spatafora J."/>
            <person name="Crous P."/>
            <person name="Grigoriev I."/>
        </authorList>
    </citation>
    <scope>NUCLEOTIDE SEQUENCE</scope>
    <source>
        <strain evidence="4">CBS 122368</strain>
    </source>
</reference>
<dbReference type="Pfam" id="PF00172">
    <property type="entry name" value="Zn_clus"/>
    <property type="match status" value="1"/>
</dbReference>
<dbReference type="SUPFAM" id="SSF57701">
    <property type="entry name" value="Zn2/Cys6 DNA-binding domain"/>
    <property type="match status" value="1"/>
</dbReference>
<dbReference type="GO" id="GO:0000981">
    <property type="term" value="F:DNA-binding transcription factor activity, RNA polymerase II-specific"/>
    <property type="evidence" value="ECO:0007669"/>
    <property type="project" value="InterPro"/>
</dbReference>
<dbReference type="Proteomes" id="UP000800094">
    <property type="component" value="Unassembled WGS sequence"/>
</dbReference>
<evidence type="ECO:0000256" key="1">
    <source>
        <dbReference type="ARBA" id="ARBA00023242"/>
    </source>
</evidence>
<dbReference type="CDD" id="cd00067">
    <property type="entry name" value="GAL4"/>
    <property type="match status" value="1"/>
</dbReference>
<feature type="domain" description="Zn(2)-C6 fungal-type" evidence="3">
    <location>
        <begin position="364"/>
        <end position="399"/>
    </location>
</feature>
<dbReference type="PROSITE" id="PS50048">
    <property type="entry name" value="ZN2_CY6_FUNGAL_2"/>
    <property type="match status" value="1"/>
</dbReference>